<proteinExistence type="predicted"/>
<protein>
    <submittedName>
        <fullName evidence="1">Uncharacterized protein</fullName>
    </submittedName>
</protein>
<reference evidence="1" key="1">
    <citation type="submission" date="2021-02" db="EMBL/GenBank/DDBJ databases">
        <authorList>
            <person name="Nowell W R."/>
        </authorList>
    </citation>
    <scope>NUCLEOTIDE SEQUENCE</scope>
</reference>
<name>A0A820N692_9BILA</name>
<comment type="caution">
    <text evidence="1">The sequence shown here is derived from an EMBL/GenBank/DDBJ whole genome shotgun (WGS) entry which is preliminary data.</text>
</comment>
<keyword evidence="2" id="KW-1185">Reference proteome</keyword>
<gene>
    <name evidence="1" type="ORF">OVN521_LOCUS33823</name>
</gene>
<dbReference type="AlphaFoldDB" id="A0A820N692"/>
<organism evidence="1 2">
    <name type="scientific">Rotaria magnacalcarata</name>
    <dbReference type="NCBI Taxonomy" id="392030"/>
    <lineage>
        <taxon>Eukaryota</taxon>
        <taxon>Metazoa</taxon>
        <taxon>Spiralia</taxon>
        <taxon>Gnathifera</taxon>
        <taxon>Rotifera</taxon>
        <taxon>Eurotatoria</taxon>
        <taxon>Bdelloidea</taxon>
        <taxon>Philodinida</taxon>
        <taxon>Philodinidae</taxon>
        <taxon>Rotaria</taxon>
    </lineage>
</organism>
<sequence>FYSFLTLSVSRFISISSTPNFIQQFNSIQSKRTQM</sequence>
<accession>A0A820N692</accession>
<evidence type="ECO:0000313" key="1">
    <source>
        <dbReference type="EMBL" id="CAF4382895.1"/>
    </source>
</evidence>
<dbReference type="Proteomes" id="UP000663866">
    <property type="component" value="Unassembled WGS sequence"/>
</dbReference>
<evidence type="ECO:0000313" key="2">
    <source>
        <dbReference type="Proteomes" id="UP000663866"/>
    </source>
</evidence>
<dbReference type="EMBL" id="CAJOBG010039193">
    <property type="protein sequence ID" value="CAF4382895.1"/>
    <property type="molecule type" value="Genomic_DNA"/>
</dbReference>
<feature type="non-terminal residue" evidence="1">
    <location>
        <position position="1"/>
    </location>
</feature>